<dbReference type="EMBL" id="JAUTWS010000215">
    <property type="protein sequence ID" value="MDO9714326.1"/>
    <property type="molecule type" value="Genomic_DNA"/>
</dbReference>
<dbReference type="Proteomes" id="UP001243009">
    <property type="component" value="Unassembled WGS sequence"/>
</dbReference>
<evidence type="ECO:0000313" key="1">
    <source>
        <dbReference type="EMBL" id="MDO9714326.1"/>
    </source>
</evidence>
<evidence type="ECO:0000313" key="2">
    <source>
        <dbReference type="Proteomes" id="UP001243009"/>
    </source>
</evidence>
<dbReference type="RefSeq" id="WP_305109159.1">
    <property type="nucleotide sequence ID" value="NZ_JAUTWS010000215.1"/>
</dbReference>
<protein>
    <submittedName>
        <fullName evidence="1">Uncharacterized protein</fullName>
    </submittedName>
</protein>
<organism evidence="1 2">
    <name type="scientific">Paracraurococcus lichenis</name>
    <dbReference type="NCBI Taxonomy" id="3064888"/>
    <lineage>
        <taxon>Bacteria</taxon>
        <taxon>Pseudomonadati</taxon>
        <taxon>Pseudomonadota</taxon>
        <taxon>Alphaproteobacteria</taxon>
        <taxon>Acetobacterales</taxon>
        <taxon>Roseomonadaceae</taxon>
        <taxon>Paracraurococcus</taxon>
    </lineage>
</organism>
<feature type="non-terminal residue" evidence="1">
    <location>
        <position position="134"/>
    </location>
</feature>
<accession>A0ABT9EE17</accession>
<keyword evidence="2" id="KW-1185">Reference proteome</keyword>
<comment type="caution">
    <text evidence="1">The sequence shown here is derived from an EMBL/GenBank/DDBJ whole genome shotgun (WGS) entry which is preliminary data.</text>
</comment>
<proteinExistence type="predicted"/>
<sequence>MRGGARAGPITWPGSPRAAGLMAAGLAALLALIAPRETAAQRGVAGPIYQRNIDALIEGAEEYLARLEELGWLLRGQMTNTVQAHPAFRSPYRGENSLSPKRDSTAMQTIDIVLGRRLWPGAEVIAVPSPTRGF</sequence>
<name>A0ABT9EE17_9PROT</name>
<reference evidence="1 2" key="1">
    <citation type="submission" date="2023-08" db="EMBL/GenBank/DDBJ databases">
        <title>The draft genome sequence of Paracraurococcus sp. LOR1-02.</title>
        <authorList>
            <person name="Kingkaew E."/>
            <person name="Tanasupawat S."/>
        </authorList>
    </citation>
    <scope>NUCLEOTIDE SEQUENCE [LARGE SCALE GENOMIC DNA]</scope>
    <source>
        <strain evidence="1 2">LOR1-02</strain>
    </source>
</reference>
<gene>
    <name evidence="1" type="ORF">Q7A36_38900</name>
</gene>